<feature type="non-terminal residue" evidence="1">
    <location>
        <position position="43"/>
    </location>
</feature>
<evidence type="ECO:0000313" key="2">
    <source>
        <dbReference type="Proteomes" id="UP000663874"/>
    </source>
</evidence>
<evidence type="ECO:0000313" key="1">
    <source>
        <dbReference type="EMBL" id="CAF4396389.1"/>
    </source>
</evidence>
<reference evidence="1" key="1">
    <citation type="submission" date="2021-02" db="EMBL/GenBank/DDBJ databases">
        <authorList>
            <person name="Nowell W R."/>
        </authorList>
    </citation>
    <scope>NUCLEOTIDE SEQUENCE</scope>
</reference>
<comment type="caution">
    <text evidence="1">The sequence shown here is derived from an EMBL/GenBank/DDBJ whole genome shotgun (WGS) entry which is preliminary data.</text>
</comment>
<dbReference type="AlphaFoldDB" id="A0A820P0H9"/>
<gene>
    <name evidence="1" type="ORF">FNK824_LOCUS43801</name>
</gene>
<sequence>RLLLLNDYEPLITSISLNELKEKLKIEVNRSLESHIQAHNQAI</sequence>
<dbReference type="EMBL" id="CAJOBE010064358">
    <property type="protein sequence ID" value="CAF4396389.1"/>
    <property type="molecule type" value="Genomic_DNA"/>
</dbReference>
<organism evidence="1 2">
    <name type="scientific">Rotaria sordida</name>
    <dbReference type="NCBI Taxonomy" id="392033"/>
    <lineage>
        <taxon>Eukaryota</taxon>
        <taxon>Metazoa</taxon>
        <taxon>Spiralia</taxon>
        <taxon>Gnathifera</taxon>
        <taxon>Rotifera</taxon>
        <taxon>Eurotatoria</taxon>
        <taxon>Bdelloidea</taxon>
        <taxon>Philodinida</taxon>
        <taxon>Philodinidae</taxon>
        <taxon>Rotaria</taxon>
    </lineage>
</organism>
<feature type="non-terminal residue" evidence="1">
    <location>
        <position position="1"/>
    </location>
</feature>
<protein>
    <submittedName>
        <fullName evidence="1">Uncharacterized protein</fullName>
    </submittedName>
</protein>
<accession>A0A820P0H9</accession>
<name>A0A820P0H9_9BILA</name>
<proteinExistence type="predicted"/>
<dbReference type="Proteomes" id="UP000663874">
    <property type="component" value="Unassembled WGS sequence"/>
</dbReference>